<evidence type="ECO:0000259" key="3">
    <source>
        <dbReference type="Pfam" id="PF13519"/>
    </source>
</evidence>
<dbReference type="Proteomes" id="UP000239388">
    <property type="component" value="Unassembled WGS sequence"/>
</dbReference>
<gene>
    <name evidence="4" type="ORF">C5Y98_21960</name>
</gene>
<reference evidence="4 5" key="1">
    <citation type="submission" date="2018-02" db="EMBL/GenBank/DDBJ databases">
        <title>Comparative genomes isolates from brazilian mangrove.</title>
        <authorList>
            <person name="Araujo J.E."/>
            <person name="Taketani R.G."/>
            <person name="Silva M.C.P."/>
            <person name="Loureco M.V."/>
            <person name="Andreote F.D."/>
        </authorList>
    </citation>
    <scope>NUCLEOTIDE SEQUENCE [LARGE SCALE GENOMIC DNA]</scope>
    <source>
        <strain evidence="4 5">NAP PRIS-MGV</strain>
    </source>
</reference>
<dbReference type="Gene3D" id="3.40.50.410">
    <property type="entry name" value="von Willebrand factor, type A domain"/>
    <property type="match status" value="1"/>
</dbReference>
<comment type="caution">
    <text evidence="4">The sequence shown here is derived from an EMBL/GenBank/DDBJ whole genome shotgun (WGS) entry which is preliminary data.</text>
</comment>
<feature type="transmembrane region" description="Helical" evidence="2">
    <location>
        <begin position="85"/>
        <end position="107"/>
    </location>
</feature>
<feature type="domain" description="VWFA" evidence="3">
    <location>
        <begin position="378"/>
        <end position="463"/>
    </location>
</feature>
<accession>A0A2S8FCN7</accession>
<protein>
    <recommendedName>
        <fullName evidence="3">VWFA domain-containing protein</fullName>
    </recommendedName>
</protein>
<sequence>MNPSDREFELDQQLRNVPVPPELAARLKSIPAAAEMEAALDADLNAVEVPADLTAKLRQIATPADPVSLPDRRSSDRADRHRARWATPLWSAAAVVLVALGISWTLLNQSSRNLAQQDPHASFPSPTEPNHLTPEDQPLVWLGPTSPEVREQPELTDFAPLPRQDALAQFGSELMLPSSQNEGPTDHLLPIASMSEALPRDLLASTFLMRFQPLGANPLIAAQPGRPQMIFPVTSPVSYFPLAKSYDRDFLMREGAQPFASPQDAALRTTSVPVSAAEQTYENAVFSEKPWSSELLANARMEQWLAATGKFYVPAQPGQLELRTAAGPSVFARDRTQLLQIGVVAGSADPVNRPPSHMTVAVTPPADAADALRTWLPVKIALREMLDHLQPHDTITLVVMSELPHVLLEDASVEDSDAWFAALDRIQPGIQSNLAEGIRLAAATAISKPGFGDIRRPVILFSDRFPALDEATNRQLRPLVENATGQHVDFTWVQLEDRHFASVVAPPSSLTGLGKWTVTNSLRDISHLLDHQIHGAATLVGLSPKISIKWNEKSVAQYRLIGYQPLGGDFMPASHTQELHAYDSGTVLFEVIMPEEGPNEVAQVQLEWQDASGKNRKSTQKISRLQFASSWHASPLSLQAAQLTAQCLSLHQNSYFSRRRGNTLDELEDWAAALNPALVRHASYPRLELLLPRPQP</sequence>
<dbReference type="InterPro" id="IPR002035">
    <property type="entry name" value="VWF_A"/>
</dbReference>
<feature type="region of interest" description="Disordered" evidence="1">
    <location>
        <begin position="116"/>
        <end position="147"/>
    </location>
</feature>
<dbReference type="OrthoDB" id="290391at2"/>
<evidence type="ECO:0000313" key="4">
    <source>
        <dbReference type="EMBL" id="PQO29931.1"/>
    </source>
</evidence>
<dbReference type="Pfam" id="PF13519">
    <property type="entry name" value="VWA_2"/>
    <property type="match status" value="1"/>
</dbReference>
<dbReference type="InterPro" id="IPR036465">
    <property type="entry name" value="vWFA_dom_sf"/>
</dbReference>
<keyword evidence="2" id="KW-0812">Transmembrane</keyword>
<name>A0A2S8FCN7_9BACT</name>
<dbReference type="SUPFAM" id="SSF53300">
    <property type="entry name" value="vWA-like"/>
    <property type="match status" value="1"/>
</dbReference>
<evidence type="ECO:0000256" key="1">
    <source>
        <dbReference type="SAM" id="MobiDB-lite"/>
    </source>
</evidence>
<keyword evidence="2" id="KW-1133">Transmembrane helix</keyword>
<organism evidence="4 5">
    <name type="scientific">Blastopirellula marina</name>
    <dbReference type="NCBI Taxonomy" id="124"/>
    <lineage>
        <taxon>Bacteria</taxon>
        <taxon>Pseudomonadati</taxon>
        <taxon>Planctomycetota</taxon>
        <taxon>Planctomycetia</taxon>
        <taxon>Pirellulales</taxon>
        <taxon>Pirellulaceae</taxon>
        <taxon>Blastopirellula</taxon>
    </lineage>
</organism>
<evidence type="ECO:0000313" key="5">
    <source>
        <dbReference type="Proteomes" id="UP000239388"/>
    </source>
</evidence>
<keyword evidence="2" id="KW-0472">Membrane</keyword>
<dbReference type="EMBL" id="PUIB01000022">
    <property type="protein sequence ID" value="PQO29931.1"/>
    <property type="molecule type" value="Genomic_DNA"/>
</dbReference>
<evidence type="ECO:0000256" key="2">
    <source>
        <dbReference type="SAM" id="Phobius"/>
    </source>
</evidence>
<proteinExistence type="predicted"/>
<dbReference type="RefSeq" id="WP_105357458.1">
    <property type="nucleotide sequence ID" value="NZ_PUIB01000022.1"/>
</dbReference>
<dbReference type="AlphaFoldDB" id="A0A2S8FCN7"/>